<gene>
    <name evidence="18" type="primary">RNASE4</name>
</gene>
<organism evidence="17 18">
    <name type="scientific">Erinaceus europaeus</name>
    <name type="common">Western European hedgehog</name>
    <dbReference type="NCBI Taxonomy" id="9365"/>
    <lineage>
        <taxon>Eukaryota</taxon>
        <taxon>Metazoa</taxon>
        <taxon>Chordata</taxon>
        <taxon>Craniata</taxon>
        <taxon>Vertebrata</taxon>
        <taxon>Euteleostomi</taxon>
        <taxon>Mammalia</taxon>
        <taxon>Eutheria</taxon>
        <taxon>Laurasiatheria</taxon>
        <taxon>Eulipotyphla</taxon>
        <taxon>Erinaceidae</taxon>
        <taxon>Erinaceinae</taxon>
        <taxon>Erinaceus</taxon>
    </lineage>
</organism>
<dbReference type="SMART" id="SM00092">
    <property type="entry name" value="RNAse_Pc"/>
    <property type="match status" value="1"/>
</dbReference>
<evidence type="ECO:0000256" key="5">
    <source>
        <dbReference type="ARBA" id="ARBA00022722"/>
    </source>
</evidence>
<evidence type="ECO:0000256" key="6">
    <source>
        <dbReference type="ARBA" id="ARBA00022729"/>
    </source>
</evidence>
<dbReference type="GeneID" id="103126995"/>
<sequence>MTLLHQDWASLDLDCPPPSPDHYIIRERRGTFKFTQLEPVSRNKLLNFSPGTNPWNSSAVKRKLPDFCKILLDPIMATTTLQRTHSLLLLLLLTLLGLGLVQPSYGQSYMYQRFLRQHVDPSVSGGNDGYCNVMMQRRKMIRPVCKQFNTFIHEDIGNINSICSTANIQCKNGSMNCHQGVVKVTDCKVSGSSRSPNCRYRALASTRRVVIACEGTPELPVHFDR</sequence>
<dbReference type="RefSeq" id="XP_016050158.2">
    <property type="nucleotide sequence ID" value="XM_016194672.2"/>
</dbReference>
<keyword evidence="3" id="KW-0964">Secreted</keyword>
<dbReference type="CDD" id="cd06265">
    <property type="entry name" value="RNase_A_canonical"/>
    <property type="match status" value="1"/>
</dbReference>
<evidence type="ECO:0000256" key="3">
    <source>
        <dbReference type="ARBA" id="ARBA00022525"/>
    </source>
</evidence>
<keyword evidence="6" id="KW-0732">Signal</keyword>
<keyword evidence="15" id="KW-1133">Transmembrane helix</keyword>
<dbReference type="Pfam" id="PF00074">
    <property type="entry name" value="RnaseA"/>
    <property type="match status" value="1"/>
</dbReference>
<evidence type="ECO:0000256" key="9">
    <source>
        <dbReference type="ARBA" id="ARBA00023022"/>
    </source>
</evidence>
<evidence type="ECO:0000256" key="2">
    <source>
        <dbReference type="ARBA" id="ARBA00005600"/>
    </source>
</evidence>
<evidence type="ECO:0000256" key="11">
    <source>
        <dbReference type="ARBA" id="ARBA00023283"/>
    </source>
</evidence>
<reference evidence="18" key="1">
    <citation type="submission" date="2025-08" db="UniProtKB">
        <authorList>
            <consortium name="RefSeq"/>
        </authorList>
    </citation>
    <scope>IDENTIFICATION</scope>
</reference>
<comment type="similarity">
    <text evidence="2 14">Belongs to the pancreatic ribonuclease family.</text>
</comment>
<keyword evidence="15" id="KW-0812">Transmembrane</keyword>
<dbReference type="InterPro" id="IPR023411">
    <property type="entry name" value="RNaseA_AS"/>
</dbReference>
<dbReference type="InterPro" id="IPR023412">
    <property type="entry name" value="RNaseA_domain"/>
</dbReference>
<evidence type="ECO:0000256" key="14">
    <source>
        <dbReference type="RuleBase" id="RU000651"/>
    </source>
</evidence>
<dbReference type="Proteomes" id="UP001652624">
    <property type="component" value="Chromosome 16"/>
</dbReference>
<keyword evidence="10" id="KW-1015">Disulfide bond</keyword>
<protein>
    <recommendedName>
        <fullName evidence="12">Ribonuclease 4</fullName>
    </recommendedName>
</protein>
<dbReference type="PRINTS" id="PR00794">
    <property type="entry name" value="RIBONUCLEASE"/>
</dbReference>
<evidence type="ECO:0000256" key="15">
    <source>
        <dbReference type="SAM" id="Phobius"/>
    </source>
</evidence>
<keyword evidence="11" id="KW-0873">Pyrrolidone carboxylic acid</keyword>
<keyword evidence="15" id="KW-0472">Membrane</keyword>
<keyword evidence="17" id="KW-1185">Reference proteome</keyword>
<feature type="transmembrane region" description="Helical" evidence="15">
    <location>
        <begin position="86"/>
        <end position="106"/>
    </location>
</feature>
<dbReference type="eggNOG" id="ENOG502S9Q1">
    <property type="taxonomic scope" value="Eukaryota"/>
</dbReference>
<evidence type="ECO:0000256" key="13">
    <source>
        <dbReference type="ARBA" id="ARBA00045536"/>
    </source>
</evidence>
<name>A0A1S3WUW1_ERIEU</name>
<evidence type="ECO:0000313" key="17">
    <source>
        <dbReference type="Proteomes" id="UP001652624"/>
    </source>
</evidence>
<accession>A0A1S3WUW1</accession>
<proteinExistence type="inferred from homology"/>
<comment type="function">
    <text evidence="13">Cleaves preferentially after uridine bases. Has antimicrobial activity against uropathogenic E.coli (UPEC). Probably contributes to urinary tract sterility.</text>
</comment>
<dbReference type="PANTHER" id="PTHR11437:SF53">
    <property type="entry name" value="RIBONUCLEASE 4"/>
    <property type="match status" value="1"/>
</dbReference>
<evidence type="ECO:0000256" key="7">
    <source>
        <dbReference type="ARBA" id="ARBA00022759"/>
    </source>
</evidence>
<dbReference type="InterPro" id="IPR001427">
    <property type="entry name" value="RNaseA"/>
</dbReference>
<dbReference type="Gene3D" id="3.10.130.10">
    <property type="entry name" value="Ribonuclease A-like domain"/>
    <property type="match status" value="1"/>
</dbReference>
<dbReference type="InterPro" id="IPR036816">
    <property type="entry name" value="RNaseA-like_dom_sf"/>
</dbReference>
<keyword evidence="5 14" id="KW-0540">Nuclease</keyword>
<evidence type="ECO:0000256" key="1">
    <source>
        <dbReference type="ARBA" id="ARBA00004613"/>
    </source>
</evidence>
<keyword evidence="7 14" id="KW-0255">Endonuclease</keyword>
<keyword evidence="9" id="KW-0044">Antibiotic</keyword>
<comment type="subcellular location">
    <subcellularLocation>
        <location evidence="1">Secreted</location>
    </subcellularLocation>
</comment>
<evidence type="ECO:0000313" key="18">
    <source>
        <dbReference type="RefSeq" id="XP_016050158.2"/>
    </source>
</evidence>
<evidence type="ECO:0000256" key="10">
    <source>
        <dbReference type="ARBA" id="ARBA00023157"/>
    </source>
</evidence>
<dbReference type="PROSITE" id="PS00127">
    <property type="entry name" value="RNASE_PANCREATIC"/>
    <property type="match status" value="1"/>
</dbReference>
<dbReference type="OrthoDB" id="8573660at2759"/>
<evidence type="ECO:0000259" key="16">
    <source>
        <dbReference type="SMART" id="SM00092"/>
    </source>
</evidence>
<evidence type="ECO:0000256" key="12">
    <source>
        <dbReference type="ARBA" id="ARBA00040186"/>
    </source>
</evidence>
<evidence type="ECO:0000256" key="4">
    <source>
        <dbReference type="ARBA" id="ARBA00022529"/>
    </source>
</evidence>
<feature type="domain" description="Ribonuclease A-domain" evidence="16">
    <location>
        <begin position="107"/>
        <end position="225"/>
    </location>
</feature>
<evidence type="ECO:0000256" key="8">
    <source>
        <dbReference type="ARBA" id="ARBA00022801"/>
    </source>
</evidence>
<keyword evidence="4" id="KW-0929">Antimicrobial</keyword>
<keyword evidence="8 14" id="KW-0378">Hydrolase</keyword>
<dbReference type="PANTHER" id="PTHR11437">
    <property type="entry name" value="RIBONUCLEASE"/>
    <property type="match status" value="1"/>
</dbReference>
<dbReference type="SUPFAM" id="SSF54076">
    <property type="entry name" value="RNase A-like"/>
    <property type="match status" value="1"/>
</dbReference>